<gene>
    <name evidence="2" type="ORF">F4556_007608</name>
</gene>
<accession>A0A7W7SK48</accession>
<proteinExistence type="predicted"/>
<dbReference type="AlphaFoldDB" id="A0A7W7SK48"/>
<dbReference type="RefSeq" id="WP_184926045.1">
    <property type="nucleotide sequence ID" value="NZ_JACHJR010000003.1"/>
</dbReference>
<evidence type="ECO:0000313" key="2">
    <source>
        <dbReference type="EMBL" id="MBB4951954.1"/>
    </source>
</evidence>
<comment type="caution">
    <text evidence="2">The sequence shown here is derived from an EMBL/GenBank/DDBJ whole genome shotgun (WGS) entry which is preliminary data.</text>
</comment>
<reference evidence="2 3" key="1">
    <citation type="submission" date="2020-08" db="EMBL/GenBank/DDBJ databases">
        <title>Sequencing the genomes of 1000 actinobacteria strains.</title>
        <authorList>
            <person name="Klenk H.-P."/>
        </authorList>
    </citation>
    <scope>NUCLEOTIDE SEQUENCE [LARGE SCALE GENOMIC DNA]</scope>
    <source>
        <strain evidence="2 3">DSM 44786</strain>
    </source>
</reference>
<feature type="region of interest" description="Disordered" evidence="1">
    <location>
        <begin position="1"/>
        <end position="24"/>
    </location>
</feature>
<protein>
    <submittedName>
        <fullName evidence="2">Uncharacterized protein</fullName>
    </submittedName>
</protein>
<evidence type="ECO:0000256" key="1">
    <source>
        <dbReference type="SAM" id="MobiDB-lite"/>
    </source>
</evidence>
<dbReference type="EMBL" id="JACHJR010000003">
    <property type="protein sequence ID" value="MBB4951954.1"/>
    <property type="molecule type" value="Genomic_DNA"/>
</dbReference>
<organism evidence="2 3">
    <name type="scientific">Kitasatospora gansuensis</name>
    <dbReference type="NCBI Taxonomy" id="258050"/>
    <lineage>
        <taxon>Bacteria</taxon>
        <taxon>Bacillati</taxon>
        <taxon>Actinomycetota</taxon>
        <taxon>Actinomycetes</taxon>
        <taxon>Kitasatosporales</taxon>
        <taxon>Streptomycetaceae</taxon>
        <taxon>Kitasatospora</taxon>
    </lineage>
</organism>
<evidence type="ECO:0000313" key="3">
    <source>
        <dbReference type="Proteomes" id="UP000573327"/>
    </source>
</evidence>
<keyword evidence="3" id="KW-1185">Reference proteome</keyword>
<sequence length="95" mass="10600">MTSARRPLGPGVDRQAEPAALRMDPRPFEDRLAAMIAGQVVQMNEEEFGSALRVIRERDRIARGLPAVETPLPLETSVRRQLSRARVEQVEPPVS</sequence>
<dbReference type="Proteomes" id="UP000573327">
    <property type="component" value="Unassembled WGS sequence"/>
</dbReference>
<name>A0A7W7SK48_9ACTN</name>